<dbReference type="RefSeq" id="WP_201808973.1">
    <property type="nucleotide sequence ID" value="NZ_JAERRI010000018.1"/>
</dbReference>
<dbReference type="InterPro" id="IPR015422">
    <property type="entry name" value="PyrdxlP-dep_Trfase_small"/>
</dbReference>
<dbReference type="PANTHER" id="PTHR43795">
    <property type="entry name" value="BIFUNCTIONAL ASPARTATE AMINOTRANSFERASE AND GLUTAMATE/ASPARTATE-PREPHENATE AMINOTRANSFERASE-RELATED"/>
    <property type="match status" value="1"/>
</dbReference>
<evidence type="ECO:0000313" key="3">
    <source>
        <dbReference type="EMBL" id="MBL1093307.1"/>
    </source>
</evidence>
<dbReference type="InterPro" id="IPR004839">
    <property type="entry name" value="Aminotransferase_I/II_large"/>
</dbReference>
<dbReference type="InterPro" id="IPR015421">
    <property type="entry name" value="PyrdxlP-dep_Trfase_major"/>
</dbReference>
<evidence type="ECO:0000256" key="1">
    <source>
        <dbReference type="ARBA" id="ARBA00022898"/>
    </source>
</evidence>
<feature type="domain" description="Aminotransferase class I/classII large" evidence="2">
    <location>
        <begin position="75"/>
        <end position="469"/>
    </location>
</feature>
<keyword evidence="3" id="KW-0808">Transferase</keyword>
<dbReference type="Pfam" id="PF00155">
    <property type="entry name" value="Aminotran_1_2"/>
    <property type="match status" value="1"/>
</dbReference>
<dbReference type="CDD" id="cd00609">
    <property type="entry name" value="AAT_like"/>
    <property type="match status" value="1"/>
</dbReference>
<dbReference type="Gene3D" id="3.90.1150.10">
    <property type="entry name" value="Aspartate Aminotransferase, domain 1"/>
    <property type="match status" value="1"/>
</dbReference>
<dbReference type="Gene3D" id="3.40.640.10">
    <property type="entry name" value="Type I PLP-dependent aspartate aminotransferase-like (Major domain)"/>
    <property type="match status" value="1"/>
</dbReference>
<dbReference type="SUPFAM" id="SSF53383">
    <property type="entry name" value="PLP-dependent transferases"/>
    <property type="match status" value="1"/>
</dbReference>
<name>A0ABS1MZV9_9ACTN</name>
<dbReference type="PANTHER" id="PTHR43795:SF39">
    <property type="entry name" value="AMINOTRANSFERASE CLASS I_CLASSII DOMAIN-CONTAINING PROTEIN"/>
    <property type="match status" value="1"/>
</dbReference>
<dbReference type="Proteomes" id="UP000629371">
    <property type="component" value="Unassembled WGS sequence"/>
</dbReference>
<reference evidence="3 4" key="1">
    <citation type="submission" date="2021-01" db="EMBL/GenBank/DDBJ databases">
        <title>WGS of actinomycetes isolated from Thailand.</title>
        <authorList>
            <person name="Thawai C."/>
        </authorList>
    </citation>
    <scope>NUCLEOTIDE SEQUENCE [LARGE SCALE GENOMIC DNA]</scope>
    <source>
        <strain evidence="3 4">CH9-7</strain>
    </source>
</reference>
<gene>
    <name evidence="3" type="ORF">JK360_28860</name>
</gene>
<dbReference type="InterPro" id="IPR050478">
    <property type="entry name" value="Ethylene_sulfur-biosynth"/>
</dbReference>
<proteinExistence type="predicted"/>
<keyword evidence="1" id="KW-0663">Pyridoxal phosphate</keyword>
<evidence type="ECO:0000313" key="4">
    <source>
        <dbReference type="Proteomes" id="UP000629371"/>
    </source>
</evidence>
<evidence type="ECO:0000259" key="2">
    <source>
        <dbReference type="Pfam" id="PF00155"/>
    </source>
</evidence>
<comment type="caution">
    <text evidence="3">The sequence shown here is derived from an EMBL/GenBank/DDBJ whole genome shotgun (WGS) entry which is preliminary data.</text>
</comment>
<dbReference type="InterPro" id="IPR015424">
    <property type="entry name" value="PyrdxlP-dep_Trfase"/>
</dbReference>
<keyword evidence="3" id="KW-0032">Aminotransferase</keyword>
<accession>A0ABS1MZV9</accession>
<protein>
    <submittedName>
        <fullName evidence="3">Pyridoxal phosphate-dependent aminotransferase</fullName>
    </submittedName>
</protein>
<organism evidence="3 4">
    <name type="scientific">Streptomyces siderophoricus</name>
    <dbReference type="NCBI Taxonomy" id="2802281"/>
    <lineage>
        <taxon>Bacteria</taxon>
        <taxon>Bacillati</taxon>
        <taxon>Actinomycetota</taxon>
        <taxon>Actinomycetes</taxon>
        <taxon>Kitasatosporales</taxon>
        <taxon>Streptomycetaceae</taxon>
        <taxon>Streptomyces</taxon>
    </lineage>
</organism>
<dbReference type="GO" id="GO:0008483">
    <property type="term" value="F:transaminase activity"/>
    <property type="evidence" value="ECO:0007669"/>
    <property type="project" value="UniProtKB-KW"/>
</dbReference>
<sequence>MATESTSSSQHQAVRPEEAVELLTHLPDLEQALAFYHQHLAPPTAIDLSVAENVLVYQDSMQKLVFDYTRLLPEQYINYFSPYGTPALRRQVAELLTRAFGATVAADDVFGTAGVASALECLAFALKDKPRGSESGPPPLVDGDAVLLPAPFWQGFNWSFEQRPKLTCVPVNLPTSGPKRFQLTLDLIKDQYEATRKQTGKAPRLLVLTNPHNPLGVNYPKELLEQIYAWALDHTDMHIVSDEIYCHSQLPKTTVPFTSAVALSAYAKSPERVHVVWGFAKDFGLSGLRTGFLVSKYGPVQRAMLGTHDVAEKRHPMSWFTPFDSLKHFVIGAVLTTTVNGSSELYTTYAMKRYPGLLDASFTKVKARLDANKIPYVHEPQSNAAQFFWLDLTSWLGKRPPKSGDDVSDVLPLKAHDLDPDELFLFNYLAGPAAEVTLLPGGVMSCPAPGFFRLCYTARQPDEVCTAVDRVAKALGRLGNKG</sequence>
<dbReference type="EMBL" id="JAERRI010000018">
    <property type="protein sequence ID" value="MBL1093307.1"/>
    <property type="molecule type" value="Genomic_DNA"/>
</dbReference>
<keyword evidence="4" id="KW-1185">Reference proteome</keyword>